<name>A0A8H6MGK9_9AGAR</name>
<dbReference type="OrthoDB" id="3033621at2759"/>
<accession>A0A8H6MGK9</accession>
<keyword evidence="2" id="KW-1185">Reference proteome</keyword>
<gene>
    <name evidence="1" type="ORF">DFP72DRAFT_1162561</name>
</gene>
<reference evidence="1 2" key="1">
    <citation type="submission" date="2020-07" db="EMBL/GenBank/DDBJ databases">
        <title>Comparative genomics of pyrophilous fungi reveals a link between fire events and developmental genes.</title>
        <authorList>
            <consortium name="DOE Joint Genome Institute"/>
            <person name="Steindorff A.S."/>
            <person name="Carver A."/>
            <person name="Calhoun S."/>
            <person name="Stillman K."/>
            <person name="Liu H."/>
            <person name="Lipzen A."/>
            <person name="Pangilinan J."/>
            <person name="Labutti K."/>
            <person name="Bruns T.D."/>
            <person name="Grigoriev I.V."/>
        </authorList>
    </citation>
    <scope>NUCLEOTIDE SEQUENCE [LARGE SCALE GENOMIC DNA]</scope>
    <source>
        <strain evidence="1 2">CBS 144469</strain>
    </source>
</reference>
<comment type="caution">
    <text evidence="1">The sequence shown here is derived from an EMBL/GenBank/DDBJ whole genome shotgun (WGS) entry which is preliminary data.</text>
</comment>
<sequence length="388" mass="41351">MSSVTISPLSIYTIFTPAHLYGYVQYPNDTSKFATLASQVDQSVGQQWTIQPIDGSTTGAYSIRSHLTGAYVTWKYTDTPGLEFIGFQADPDEWWLRPADTEYHHICNELSCDYIWVPYELVGGTADRHEIILSPRANATGVDTRWKLSVAATVTPPAGASPTAITNPVSTSAASANTEDLNNLKKCAPCGKVACTFEPSGTPSPPAVYSVLIGQPLSNCNPAPGSASNESIKTTLGGTFELSRSFSIQVTAGVSFGLGVAGPSVSASTSITEGVEEKVTRTQSIEVPIAPGRIGALVANVTYRTTPGNVKIDDRTFAFMSVQPGEVTGYDVLYANCGSNFEAFTLPRTDCNLGSSATPMSESLVSAWRMWIWIRMVVMLLGAAGAAW</sequence>
<protein>
    <submittedName>
        <fullName evidence="1">Uncharacterized protein</fullName>
    </submittedName>
</protein>
<dbReference type="Proteomes" id="UP000521943">
    <property type="component" value="Unassembled WGS sequence"/>
</dbReference>
<dbReference type="EMBL" id="JACGCI010000002">
    <property type="protein sequence ID" value="KAF6765829.1"/>
    <property type="molecule type" value="Genomic_DNA"/>
</dbReference>
<dbReference type="Gene3D" id="2.80.10.50">
    <property type="match status" value="1"/>
</dbReference>
<proteinExistence type="predicted"/>
<dbReference type="InterPro" id="IPR035992">
    <property type="entry name" value="Ricin_B-like_lectins"/>
</dbReference>
<organism evidence="1 2">
    <name type="scientific">Ephemerocybe angulata</name>
    <dbReference type="NCBI Taxonomy" id="980116"/>
    <lineage>
        <taxon>Eukaryota</taxon>
        <taxon>Fungi</taxon>
        <taxon>Dikarya</taxon>
        <taxon>Basidiomycota</taxon>
        <taxon>Agaricomycotina</taxon>
        <taxon>Agaricomycetes</taxon>
        <taxon>Agaricomycetidae</taxon>
        <taxon>Agaricales</taxon>
        <taxon>Agaricineae</taxon>
        <taxon>Psathyrellaceae</taxon>
        <taxon>Ephemerocybe</taxon>
    </lineage>
</organism>
<evidence type="ECO:0000313" key="1">
    <source>
        <dbReference type="EMBL" id="KAF6765829.1"/>
    </source>
</evidence>
<dbReference type="AlphaFoldDB" id="A0A8H6MGK9"/>
<dbReference type="SUPFAM" id="SSF50370">
    <property type="entry name" value="Ricin B-like lectins"/>
    <property type="match status" value="1"/>
</dbReference>
<evidence type="ECO:0000313" key="2">
    <source>
        <dbReference type="Proteomes" id="UP000521943"/>
    </source>
</evidence>